<comment type="caution">
    <text evidence="3">The sequence shown here is derived from an EMBL/GenBank/DDBJ whole genome shotgun (WGS) entry which is preliminary data.</text>
</comment>
<organism evidence="3 4">
    <name type="scientific">Eisenbergiella massiliensis</name>
    <dbReference type="NCBI Taxonomy" id="1720294"/>
    <lineage>
        <taxon>Bacteria</taxon>
        <taxon>Bacillati</taxon>
        <taxon>Bacillota</taxon>
        <taxon>Clostridia</taxon>
        <taxon>Lachnospirales</taxon>
        <taxon>Lachnospiraceae</taxon>
        <taxon>Eisenbergiella</taxon>
    </lineage>
</organism>
<dbReference type="Pfam" id="PF01757">
    <property type="entry name" value="Acyl_transf_3"/>
    <property type="match status" value="1"/>
</dbReference>
<evidence type="ECO:0000313" key="4">
    <source>
        <dbReference type="Proteomes" id="UP000261166"/>
    </source>
</evidence>
<dbReference type="EMBL" id="QVLU01000002">
    <property type="protein sequence ID" value="RGE74123.1"/>
    <property type="molecule type" value="Genomic_DNA"/>
</dbReference>
<dbReference type="OrthoDB" id="6623990at2"/>
<dbReference type="InterPro" id="IPR002656">
    <property type="entry name" value="Acyl_transf_3_dom"/>
</dbReference>
<dbReference type="PANTHER" id="PTHR37312">
    <property type="entry name" value="MEMBRANE-BOUND ACYLTRANSFERASE YKRP-RELATED"/>
    <property type="match status" value="1"/>
</dbReference>
<dbReference type="Proteomes" id="UP000261166">
    <property type="component" value="Unassembled WGS sequence"/>
</dbReference>
<keyword evidence="1" id="KW-1133">Transmembrane helix</keyword>
<dbReference type="GO" id="GO:0016747">
    <property type="term" value="F:acyltransferase activity, transferring groups other than amino-acyl groups"/>
    <property type="evidence" value="ECO:0007669"/>
    <property type="project" value="InterPro"/>
</dbReference>
<dbReference type="PANTHER" id="PTHR37312:SF1">
    <property type="entry name" value="MEMBRANE-BOUND ACYLTRANSFERASE YKRP-RELATED"/>
    <property type="match status" value="1"/>
</dbReference>
<dbReference type="AlphaFoldDB" id="A0A3E3J481"/>
<feature type="domain" description="Acyltransferase 3" evidence="2">
    <location>
        <begin position="9"/>
        <end position="136"/>
    </location>
</feature>
<feature type="transmembrane region" description="Helical" evidence="1">
    <location>
        <begin position="7"/>
        <end position="26"/>
    </location>
</feature>
<dbReference type="InterPro" id="IPR052734">
    <property type="entry name" value="Nod_factor_acetyltransferase"/>
</dbReference>
<evidence type="ECO:0000259" key="2">
    <source>
        <dbReference type="Pfam" id="PF01757"/>
    </source>
</evidence>
<sequence length="157" mass="18636">MNSSLCCIDFLDILKGIGIILVLIGHIYSNDTVYHCLYSFHMQLFFMAAGYTYKEKPVLQDIKRRFQTIVVPYFSFGLLLLYWTVLERRFRESSVTPFESLIGLLRCQYSYLDFNVHLWFLPCFFMTVVLFNVMVNSERKIDNCNKPGLRRRRLSEN</sequence>
<keyword evidence="1" id="KW-0472">Membrane</keyword>
<name>A0A3E3J481_9FIRM</name>
<evidence type="ECO:0000256" key="1">
    <source>
        <dbReference type="SAM" id="Phobius"/>
    </source>
</evidence>
<reference evidence="3 4" key="1">
    <citation type="submission" date="2018-08" db="EMBL/GenBank/DDBJ databases">
        <title>A genome reference for cultivated species of the human gut microbiota.</title>
        <authorList>
            <person name="Zou Y."/>
            <person name="Xue W."/>
            <person name="Luo G."/>
        </authorList>
    </citation>
    <scope>NUCLEOTIDE SEQUENCE [LARGE SCALE GENOMIC DNA]</scope>
    <source>
        <strain evidence="3 4">AF26-4BH</strain>
    </source>
</reference>
<gene>
    <name evidence="3" type="ORF">DWY69_03315</name>
</gene>
<keyword evidence="1" id="KW-0812">Transmembrane</keyword>
<feature type="transmembrane region" description="Helical" evidence="1">
    <location>
        <begin position="116"/>
        <end position="135"/>
    </location>
</feature>
<protein>
    <recommendedName>
        <fullName evidence="2">Acyltransferase 3 domain-containing protein</fullName>
    </recommendedName>
</protein>
<accession>A0A3E3J481</accession>
<evidence type="ECO:0000313" key="3">
    <source>
        <dbReference type="EMBL" id="RGE74123.1"/>
    </source>
</evidence>
<feature type="transmembrane region" description="Helical" evidence="1">
    <location>
        <begin position="65"/>
        <end position="85"/>
    </location>
</feature>
<proteinExistence type="predicted"/>